<evidence type="ECO:0000313" key="3">
    <source>
        <dbReference type="Proteomes" id="UP000595278"/>
    </source>
</evidence>
<dbReference type="Proteomes" id="UP000595278">
    <property type="component" value="Chromosome"/>
</dbReference>
<name>A0A974NFS2_9GAMM</name>
<gene>
    <name evidence="2" type="ORF">JHT90_15135</name>
</gene>
<feature type="chain" id="PRO_5037478443" evidence="1">
    <location>
        <begin position="24"/>
        <end position="739"/>
    </location>
</feature>
<feature type="signal peptide" evidence="1">
    <location>
        <begin position="1"/>
        <end position="23"/>
    </location>
</feature>
<accession>A0A974NFS2</accession>
<dbReference type="Gene3D" id="1.25.40.10">
    <property type="entry name" value="Tetratricopeptide repeat domain"/>
    <property type="match status" value="1"/>
</dbReference>
<reference evidence="2 3" key="1">
    <citation type="submission" date="2021-01" db="EMBL/GenBank/DDBJ databases">
        <title>Entomomonas sp. F2A isolated from a house cricket (Acheta domesticus).</title>
        <authorList>
            <person name="Spergser J."/>
            <person name="Busse H.-J."/>
        </authorList>
    </citation>
    <scope>NUCLEOTIDE SEQUENCE [LARGE SCALE GENOMIC DNA]</scope>
    <source>
        <strain evidence="2 3">F2A</strain>
    </source>
</reference>
<protein>
    <submittedName>
        <fullName evidence="2">Uncharacterized protein</fullName>
    </submittedName>
</protein>
<keyword evidence="1" id="KW-0732">Signal</keyword>
<dbReference type="InterPro" id="IPR011990">
    <property type="entry name" value="TPR-like_helical_dom_sf"/>
</dbReference>
<dbReference type="RefSeq" id="WP_201092525.1">
    <property type="nucleotide sequence ID" value="NZ_CP067393.1"/>
</dbReference>
<organism evidence="2 3">
    <name type="scientific">Entomomonas asaccharolytica</name>
    <dbReference type="NCBI Taxonomy" id="2785331"/>
    <lineage>
        <taxon>Bacteria</taxon>
        <taxon>Pseudomonadati</taxon>
        <taxon>Pseudomonadota</taxon>
        <taxon>Gammaproteobacteria</taxon>
        <taxon>Pseudomonadales</taxon>
        <taxon>Pseudomonadaceae</taxon>
        <taxon>Entomomonas</taxon>
    </lineage>
</organism>
<sequence>MKFLKLLLCCLAVNNFFTFTTMASSDINYCEYSLSLTNKQNNICSNLPLLSPFNDSRTNLILLINNAYIQKATFTSLSSPQNKAPYLANDSRSKIADVPFELTIYDAYLDDLQKTQQTKVKRVKAKLHNNTKKLIEQVMNNTSLLDNDDFLASPALEFIEQIAITHGLNDQERKDLLFARYLLFDNPKADIRSFIPTDPSFTARHFSNYLQGANAFYKNDYASALQFFTTASTAAQPWVKEAATYMIARTLLNQGQAVAYNNWFELDLKKVDQTMIVKSRAAFNNYLKLYPRGRYANSTIALLRRIYWLQGNKVALASSYENLLDNPRRHINLTSSNRYSVADLILEIDNKVYFNSNPASIRSLSNTPKLLFVYDLLKMRSNQIKLEDLQEQQNTFNNNPELYNYLLATYYTYIETNPEQVLTLIPELTIEDNTATITPLQFSGQILRAIALENSYRGYAAEKLWLTLKELATQSYQEPLVELGLALNYEKTARITHVFAKDSPITTPQLRYILLRKNASRNQLQQLLTDNDLETLDKATMIYLLLYKDLLSQNYNDFLADSSLLISKNTLDEIHLGNISKTGQTNLTLFSEAIPSHSEYPCPSPIILANVLQLNPTDPKALNCLGEFSEHYQLPYHRYMLYSSLNNTNNTGSLGTNNPTDFGKFLYSRLKGYQFVMDDETATEEDRAYAVYKAIRCFAGGYNHCDKQDIPLAKRKEWFQLLHSKYAQTLWAKQQNIYW</sequence>
<evidence type="ECO:0000313" key="2">
    <source>
        <dbReference type="EMBL" id="QQP85677.1"/>
    </source>
</evidence>
<dbReference type="KEGG" id="eaz:JHT90_15135"/>
<proteinExistence type="predicted"/>
<keyword evidence="3" id="KW-1185">Reference proteome</keyword>
<evidence type="ECO:0000256" key="1">
    <source>
        <dbReference type="SAM" id="SignalP"/>
    </source>
</evidence>
<dbReference type="EMBL" id="CP067393">
    <property type="protein sequence ID" value="QQP85677.1"/>
    <property type="molecule type" value="Genomic_DNA"/>
</dbReference>
<dbReference type="AlphaFoldDB" id="A0A974NFS2"/>